<dbReference type="AlphaFoldDB" id="A0AAD9GCA2"/>
<dbReference type="InterPro" id="IPR029058">
    <property type="entry name" value="AB_hydrolase_fold"/>
</dbReference>
<dbReference type="PANTHER" id="PTHR43329">
    <property type="entry name" value="EPOXIDE HYDROLASE"/>
    <property type="match status" value="1"/>
</dbReference>
<evidence type="ECO:0000313" key="4">
    <source>
        <dbReference type="EMBL" id="KAK1935714.1"/>
    </source>
</evidence>
<evidence type="ECO:0000259" key="3">
    <source>
        <dbReference type="Pfam" id="PF00561"/>
    </source>
</evidence>
<evidence type="ECO:0000256" key="1">
    <source>
        <dbReference type="ARBA" id="ARBA00022801"/>
    </source>
</evidence>
<dbReference type="SUPFAM" id="SSF53474">
    <property type="entry name" value="alpha/beta-Hydrolases"/>
    <property type="match status" value="1"/>
</dbReference>
<dbReference type="Gene3D" id="3.40.50.1820">
    <property type="entry name" value="alpha/beta hydrolase"/>
    <property type="match status" value="1"/>
</dbReference>
<gene>
    <name evidence="4" type="ORF">P3T76_010409</name>
</gene>
<dbReference type="InterPro" id="IPR000639">
    <property type="entry name" value="Epox_hydrolase-like"/>
</dbReference>
<reference evidence="4" key="1">
    <citation type="submission" date="2023-08" db="EMBL/GenBank/DDBJ databases">
        <title>Reference Genome Resource for the Citrus Pathogen Phytophthora citrophthora.</title>
        <authorList>
            <person name="Moller H."/>
            <person name="Coetzee B."/>
            <person name="Rose L.J."/>
            <person name="Van Niekerk J.M."/>
        </authorList>
    </citation>
    <scope>NUCLEOTIDE SEQUENCE</scope>
    <source>
        <strain evidence="4">STE-U-9442</strain>
    </source>
</reference>
<keyword evidence="5" id="KW-1185">Reference proteome</keyword>
<proteinExistence type="inferred from homology"/>
<keyword evidence="1 4" id="KW-0378">Hydrolase</keyword>
<protein>
    <submittedName>
        <fullName evidence="4">Bifunctional epoxide hydrolase 2</fullName>
    </submittedName>
</protein>
<evidence type="ECO:0000256" key="2">
    <source>
        <dbReference type="ARBA" id="ARBA00038334"/>
    </source>
</evidence>
<sequence length="351" mass="39775">MTANCANMVSLAAQWPHQFMRTTEDITLHYVDVGPRDALPVVLVHGWPDLWFGWRHQIQALQTSYRLIVPGNKSSSIIPRLYLRGFGQSSTPQNVEAYGAKNVTNDLAALLDGLKIEKAVFLGHDWGGSVVWRMCLYHPKRVIAVGAVCTAYTPPAKRLMPLDVVVAKVPYFSYQKLLADAENTGKMLDTSPRRFLTAVFRKHSEMSPTLENDQMPIIGTLQGVIDSSDPIFTQRSAMLSEEELQYYVDQYERSKFQSTCQYYATREIDFKTEQGLRSTIDHPALFIAAANDHVLKPELAHKMHRFLPNLETHIVDDAGHWVLWEQKERVNTILKAWLGKIPVPGADRSKL</sequence>
<organism evidence="4 5">
    <name type="scientific">Phytophthora citrophthora</name>
    <dbReference type="NCBI Taxonomy" id="4793"/>
    <lineage>
        <taxon>Eukaryota</taxon>
        <taxon>Sar</taxon>
        <taxon>Stramenopiles</taxon>
        <taxon>Oomycota</taxon>
        <taxon>Peronosporomycetes</taxon>
        <taxon>Peronosporales</taxon>
        <taxon>Peronosporaceae</taxon>
        <taxon>Phytophthora</taxon>
    </lineage>
</organism>
<dbReference type="Pfam" id="PF00561">
    <property type="entry name" value="Abhydrolase_1"/>
    <property type="match status" value="1"/>
</dbReference>
<dbReference type="EMBL" id="JASMQC010000022">
    <property type="protein sequence ID" value="KAK1935714.1"/>
    <property type="molecule type" value="Genomic_DNA"/>
</dbReference>
<evidence type="ECO:0000313" key="5">
    <source>
        <dbReference type="Proteomes" id="UP001259832"/>
    </source>
</evidence>
<dbReference type="PRINTS" id="PR00412">
    <property type="entry name" value="EPOXHYDRLASE"/>
</dbReference>
<dbReference type="InterPro" id="IPR000073">
    <property type="entry name" value="AB_hydrolase_1"/>
</dbReference>
<feature type="domain" description="AB hydrolase-1" evidence="3">
    <location>
        <begin position="40"/>
        <end position="325"/>
    </location>
</feature>
<accession>A0AAD9GCA2</accession>
<name>A0AAD9GCA2_9STRA</name>
<comment type="similarity">
    <text evidence="2">Belongs to the AB hydrolase superfamily. Epoxide hydrolase family.</text>
</comment>
<comment type="caution">
    <text evidence="4">The sequence shown here is derived from an EMBL/GenBank/DDBJ whole genome shotgun (WGS) entry which is preliminary data.</text>
</comment>
<dbReference type="Proteomes" id="UP001259832">
    <property type="component" value="Unassembled WGS sequence"/>
</dbReference>
<dbReference type="GO" id="GO:0016787">
    <property type="term" value="F:hydrolase activity"/>
    <property type="evidence" value="ECO:0007669"/>
    <property type="project" value="UniProtKB-KW"/>
</dbReference>